<dbReference type="GO" id="GO:0005829">
    <property type="term" value="C:cytosol"/>
    <property type="evidence" value="ECO:0007669"/>
    <property type="project" value="TreeGrafter"/>
</dbReference>
<evidence type="ECO:0000256" key="1">
    <source>
        <dbReference type="ARBA" id="ARBA00004917"/>
    </source>
</evidence>
<feature type="active site" description="Proton donor" evidence="7">
    <location>
        <position position="113"/>
    </location>
</feature>
<organism evidence="8 9">
    <name type="scientific">Solimonas aquatica</name>
    <dbReference type="NCBI Taxonomy" id="489703"/>
    <lineage>
        <taxon>Bacteria</taxon>
        <taxon>Pseudomonadati</taxon>
        <taxon>Pseudomonadota</taxon>
        <taxon>Gammaproteobacteria</taxon>
        <taxon>Nevskiales</taxon>
        <taxon>Nevskiaceae</taxon>
        <taxon>Solimonas</taxon>
    </lineage>
</organism>
<evidence type="ECO:0000256" key="4">
    <source>
        <dbReference type="ARBA" id="ARBA00022619"/>
    </source>
</evidence>
<comment type="catalytic activity">
    <reaction evidence="6 7">
        <text>(2S)-2-hydroxy-3-oxobutyl phosphate + 5-amino-6-(D-ribitylamino)uracil = 6,7-dimethyl-8-(1-D-ribityl)lumazine + phosphate + 2 H2O + H(+)</text>
        <dbReference type="Rhea" id="RHEA:26152"/>
        <dbReference type="ChEBI" id="CHEBI:15377"/>
        <dbReference type="ChEBI" id="CHEBI:15378"/>
        <dbReference type="ChEBI" id="CHEBI:15934"/>
        <dbReference type="ChEBI" id="CHEBI:43474"/>
        <dbReference type="ChEBI" id="CHEBI:58201"/>
        <dbReference type="ChEBI" id="CHEBI:58830"/>
        <dbReference type="EC" id="2.5.1.78"/>
    </reaction>
</comment>
<dbReference type="AlphaFoldDB" id="A0A1H9KL40"/>
<feature type="binding site" evidence="7">
    <location>
        <begin position="105"/>
        <end position="107"/>
    </location>
    <ligand>
        <name>5-amino-6-(D-ribitylamino)uracil</name>
        <dbReference type="ChEBI" id="CHEBI:15934"/>
    </ligand>
</feature>
<keyword evidence="5 7" id="KW-0808">Transferase</keyword>
<dbReference type="Gene3D" id="3.40.50.960">
    <property type="entry name" value="Lumazine/riboflavin synthase"/>
    <property type="match status" value="1"/>
</dbReference>
<comment type="pathway">
    <text evidence="1 7">Cofactor biosynthesis; riboflavin biosynthesis; riboflavin from 2-hydroxy-3-oxobutyl phosphate and 5-amino-6-(D-ribitylamino)uracil: step 1/2.</text>
</comment>
<accession>A0A1H9KL40</accession>
<evidence type="ECO:0000256" key="2">
    <source>
        <dbReference type="ARBA" id="ARBA00007424"/>
    </source>
</evidence>
<dbReference type="GO" id="GO:0009231">
    <property type="term" value="P:riboflavin biosynthetic process"/>
    <property type="evidence" value="ECO:0007669"/>
    <property type="project" value="UniProtKB-UniRule"/>
</dbReference>
<dbReference type="EMBL" id="FOFS01000013">
    <property type="protein sequence ID" value="SEQ99864.1"/>
    <property type="molecule type" value="Genomic_DNA"/>
</dbReference>
<dbReference type="HAMAP" id="MF_00178">
    <property type="entry name" value="Lumazine_synth"/>
    <property type="match status" value="1"/>
</dbReference>
<feature type="binding site" evidence="7">
    <location>
        <begin position="110"/>
        <end position="111"/>
    </location>
    <ligand>
        <name>(2S)-2-hydroxy-3-oxobutyl phosphate</name>
        <dbReference type="ChEBI" id="CHEBI:58830"/>
    </ligand>
</feature>
<proteinExistence type="inferred from homology"/>
<protein>
    <recommendedName>
        <fullName evidence="3 7">6,7-dimethyl-8-ribityllumazine synthase</fullName>
        <shortName evidence="7">DMRL synthase</shortName>
        <shortName evidence="7">LS</shortName>
        <shortName evidence="7">Lumazine synthase</shortName>
        <ecNumber evidence="3 7">2.5.1.78</ecNumber>
    </recommendedName>
</protein>
<comment type="subunit">
    <text evidence="7">Forms an icosahedral capsid composed of 60 subunits, arranged as a dodecamer of pentamers.</text>
</comment>
<evidence type="ECO:0000256" key="3">
    <source>
        <dbReference type="ARBA" id="ARBA00012664"/>
    </source>
</evidence>
<feature type="binding site" evidence="7">
    <location>
        <position position="152"/>
    </location>
    <ligand>
        <name>(2S)-2-hydroxy-3-oxobutyl phosphate</name>
        <dbReference type="ChEBI" id="CHEBI:58830"/>
    </ligand>
</feature>
<keyword evidence="9" id="KW-1185">Reference proteome</keyword>
<dbReference type="PANTHER" id="PTHR21058:SF0">
    <property type="entry name" value="6,7-DIMETHYL-8-RIBITYLLUMAZINE SYNTHASE"/>
    <property type="match status" value="1"/>
</dbReference>
<dbReference type="PANTHER" id="PTHR21058">
    <property type="entry name" value="6,7-DIMETHYL-8-RIBITYLLUMAZINE SYNTHASE DMRL SYNTHASE LUMAZINE SYNTHASE"/>
    <property type="match status" value="1"/>
</dbReference>
<keyword evidence="4 7" id="KW-0686">Riboflavin biosynthesis</keyword>
<gene>
    <name evidence="7" type="primary">ribH</name>
    <name evidence="8" type="ORF">SAMN04488038_113159</name>
</gene>
<evidence type="ECO:0000256" key="7">
    <source>
        <dbReference type="HAMAP-Rule" id="MF_00178"/>
    </source>
</evidence>
<dbReference type="CDD" id="cd09209">
    <property type="entry name" value="Lumazine_synthase-I"/>
    <property type="match status" value="1"/>
</dbReference>
<dbReference type="InterPro" id="IPR002180">
    <property type="entry name" value="LS/RS"/>
</dbReference>
<name>A0A1H9KL40_9GAMM</name>
<dbReference type="EC" id="2.5.1.78" evidence="3 7"/>
<dbReference type="RefSeq" id="WP_245732584.1">
    <property type="nucleotide sequence ID" value="NZ_FOFS01000013.1"/>
</dbReference>
<comment type="similarity">
    <text evidence="2 7">Belongs to the DMRL synthase family.</text>
</comment>
<comment type="function">
    <text evidence="7">Catalyzes the formation of 6,7-dimethyl-8-ribityllumazine by condensation of 5-amino-6-(D-ribitylamino)uracil with 3,4-dihydroxy-2-butanone 4-phosphate. This is the penultimate step in the biosynthesis of riboflavin.</text>
</comment>
<dbReference type="GO" id="GO:0009349">
    <property type="term" value="C:riboflavin synthase complex"/>
    <property type="evidence" value="ECO:0007669"/>
    <property type="project" value="UniProtKB-UniRule"/>
</dbReference>
<evidence type="ECO:0000256" key="5">
    <source>
        <dbReference type="ARBA" id="ARBA00022679"/>
    </source>
</evidence>
<dbReference type="STRING" id="489703.SAMN04488038_113159"/>
<feature type="binding site" evidence="7">
    <location>
        <position position="138"/>
    </location>
    <ligand>
        <name>5-amino-6-(D-ribitylamino)uracil</name>
        <dbReference type="ChEBI" id="CHEBI:15934"/>
    </ligand>
</feature>
<dbReference type="Proteomes" id="UP000199233">
    <property type="component" value="Unassembled WGS sequence"/>
</dbReference>
<dbReference type="SUPFAM" id="SSF52121">
    <property type="entry name" value="Lumazine synthase"/>
    <property type="match status" value="1"/>
</dbReference>
<dbReference type="Pfam" id="PF00885">
    <property type="entry name" value="DMRL_synthase"/>
    <property type="match status" value="1"/>
</dbReference>
<dbReference type="NCBIfam" id="TIGR00114">
    <property type="entry name" value="lumazine-synth"/>
    <property type="match status" value="1"/>
</dbReference>
<evidence type="ECO:0000313" key="9">
    <source>
        <dbReference type="Proteomes" id="UP000199233"/>
    </source>
</evidence>
<evidence type="ECO:0000256" key="6">
    <source>
        <dbReference type="ARBA" id="ARBA00048785"/>
    </source>
</evidence>
<reference evidence="8 9" key="1">
    <citation type="submission" date="2016-10" db="EMBL/GenBank/DDBJ databases">
        <authorList>
            <person name="de Groot N.N."/>
        </authorList>
    </citation>
    <scope>NUCLEOTIDE SEQUENCE [LARGE SCALE GENOMIC DNA]</scope>
    <source>
        <strain evidence="8 9">DSM 25927</strain>
    </source>
</reference>
<evidence type="ECO:0000313" key="8">
    <source>
        <dbReference type="EMBL" id="SEQ99864.1"/>
    </source>
</evidence>
<dbReference type="InterPro" id="IPR036467">
    <property type="entry name" value="LS/RS_sf"/>
</dbReference>
<feature type="binding site" evidence="7">
    <location>
        <begin position="82"/>
        <end position="84"/>
    </location>
    <ligand>
        <name>5-amino-6-(D-ribitylamino)uracil</name>
        <dbReference type="ChEBI" id="CHEBI:15934"/>
    </ligand>
</feature>
<dbReference type="UniPathway" id="UPA00275">
    <property type="reaction ID" value="UER00404"/>
</dbReference>
<dbReference type="InterPro" id="IPR034964">
    <property type="entry name" value="LS"/>
</dbReference>
<sequence length="179" mass="19280">MTKLVKKNVKKKAAAQLPADAKTGYAAPDEARPGEFAKARIALLATRWNTDIVDALVAGARQCLLDWGVAEQRIELIRAPGAFEVPLACQLLLESRFDGVVALGAVIRGDTPHFDYVAGECARGLIEVQLKTGKPLGFGVLTVNTVRQARERAGPGRANKGYEAAAAMLEMLRLRKELS</sequence>
<feature type="binding site" evidence="7">
    <location>
        <position position="48"/>
    </location>
    <ligand>
        <name>5-amino-6-(D-ribitylamino)uracil</name>
        <dbReference type="ChEBI" id="CHEBI:15934"/>
    </ligand>
</feature>
<dbReference type="GO" id="GO:0000906">
    <property type="term" value="F:6,7-dimethyl-8-ribityllumazine synthase activity"/>
    <property type="evidence" value="ECO:0007669"/>
    <property type="project" value="UniProtKB-UniRule"/>
</dbReference>